<dbReference type="InterPro" id="IPR011009">
    <property type="entry name" value="Kinase-like_dom_sf"/>
</dbReference>
<dbReference type="SUPFAM" id="SSF56112">
    <property type="entry name" value="Protein kinase-like (PK-like)"/>
    <property type="match status" value="1"/>
</dbReference>
<evidence type="ECO:0000256" key="4">
    <source>
        <dbReference type="ARBA" id="ARBA00022777"/>
    </source>
</evidence>
<dbReference type="PRINTS" id="PR00109">
    <property type="entry name" value="TYRKINASE"/>
</dbReference>
<dbReference type="GeneID" id="108563829"/>
<evidence type="ECO:0000256" key="1">
    <source>
        <dbReference type="ARBA" id="ARBA00004167"/>
    </source>
</evidence>
<keyword evidence="6" id="KW-0067">ATP-binding</keyword>
<comment type="catalytic activity">
    <reaction evidence="5">
        <text>L-tyrosyl-[protein] + ATP = O-phospho-L-tyrosyl-[protein] + ADP + H(+)</text>
        <dbReference type="Rhea" id="RHEA:10596"/>
        <dbReference type="Rhea" id="RHEA-COMP:10136"/>
        <dbReference type="Rhea" id="RHEA-COMP:20101"/>
        <dbReference type="ChEBI" id="CHEBI:15378"/>
        <dbReference type="ChEBI" id="CHEBI:30616"/>
        <dbReference type="ChEBI" id="CHEBI:46858"/>
        <dbReference type="ChEBI" id="CHEBI:61978"/>
        <dbReference type="ChEBI" id="CHEBI:456216"/>
        <dbReference type="EC" id="2.7.10.1"/>
    </reaction>
</comment>
<dbReference type="InterPro" id="IPR036116">
    <property type="entry name" value="FN3_sf"/>
</dbReference>
<dbReference type="PANTHER" id="PTHR24416">
    <property type="entry name" value="TYROSINE-PROTEIN KINASE RECEPTOR"/>
    <property type="match status" value="1"/>
</dbReference>
<dbReference type="Gene3D" id="3.30.200.20">
    <property type="entry name" value="Phosphorylase Kinase, domain 1"/>
    <property type="match status" value="1"/>
</dbReference>
<dbReference type="PANTHER" id="PTHR24416:SF620">
    <property type="entry name" value="TYROSINE-PROTEIN KINASE RECEPTOR TORSO"/>
    <property type="match status" value="1"/>
</dbReference>
<dbReference type="SUPFAM" id="SSF49265">
    <property type="entry name" value="Fibronectin type III"/>
    <property type="match status" value="1"/>
</dbReference>
<evidence type="ECO:0000256" key="7">
    <source>
        <dbReference type="SAM" id="Phobius"/>
    </source>
</evidence>
<evidence type="ECO:0000256" key="3">
    <source>
        <dbReference type="ARBA" id="ARBA00022679"/>
    </source>
</evidence>
<name>A0ABM1MU61_NICVS</name>
<evidence type="ECO:0000256" key="6">
    <source>
        <dbReference type="PROSITE-ProRule" id="PRU10141"/>
    </source>
</evidence>
<keyword evidence="7" id="KW-1133">Transmembrane helix</keyword>
<proteinExistence type="predicted"/>
<dbReference type="InterPro" id="IPR050122">
    <property type="entry name" value="RTK"/>
</dbReference>
<organism evidence="9 10">
    <name type="scientific">Nicrophorus vespilloides</name>
    <name type="common">Boreal carrion beetle</name>
    <dbReference type="NCBI Taxonomy" id="110193"/>
    <lineage>
        <taxon>Eukaryota</taxon>
        <taxon>Metazoa</taxon>
        <taxon>Ecdysozoa</taxon>
        <taxon>Arthropoda</taxon>
        <taxon>Hexapoda</taxon>
        <taxon>Insecta</taxon>
        <taxon>Pterygota</taxon>
        <taxon>Neoptera</taxon>
        <taxon>Endopterygota</taxon>
        <taxon>Coleoptera</taxon>
        <taxon>Polyphaga</taxon>
        <taxon>Staphyliniformia</taxon>
        <taxon>Silphidae</taxon>
        <taxon>Nicrophorinae</taxon>
        <taxon>Nicrophorus</taxon>
    </lineage>
</organism>
<evidence type="ECO:0000256" key="5">
    <source>
        <dbReference type="ARBA" id="ARBA00051243"/>
    </source>
</evidence>
<dbReference type="CDD" id="cd00192">
    <property type="entry name" value="PTKc"/>
    <property type="match status" value="1"/>
</dbReference>
<evidence type="ECO:0000313" key="10">
    <source>
        <dbReference type="RefSeq" id="XP_017778111.1"/>
    </source>
</evidence>
<dbReference type="RefSeq" id="XP_017778111.1">
    <property type="nucleotide sequence ID" value="XM_017922622.1"/>
</dbReference>
<evidence type="ECO:0000256" key="2">
    <source>
        <dbReference type="ARBA" id="ARBA00011902"/>
    </source>
</evidence>
<evidence type="ECO:0000259" key="8">
    <source>
        <dbReference type="PROSITE" id="PS50011"/>
    </source>
</evidence>
<sequence length="714" mass="82588">MMKPILSAPHFCRDETFIILQLNPNYTNLTYLVEVKAESQLYKYKGMFATSFLNVTNLKRNTKYKFRIWAVSADVILYEPIESIWIETLPENYIPMKAESIDLNTFLSENNSLMMNIAWTTKDYVCYCEVTWLEEKNSSYYSNKKIENITRLFETDIDISFDKNYHVGVVAKSQDWNKDSGVVWNKTHTPTCLELYQDLRYCVPKMPTGLRSRRKATSKSNELIYDIFVEWDRPEFTPQYYIVDLLISDKDQAERLNVSGNSINAVFEKVSLQDQYRLTLSAWSGIGESSKASLYEKVLQKPTKMTKMNMLFIVLPLTTVLVFLIICATIYIYYDLKRRTKKALPVTQSQSVTQYESLCPPLIVNKSQFQDEWEIDQRNIILLNVLGEGAFGVVYKAWLTNGSDKITVAVKMLKEFPIQEDLQQFKEEIELIKSVGKHPNIVSMLGCSIRNCNNGPMLIVEFCEKGDLLNYLRAIWKSIKSEDYSKLNGTCDSTAANQFSNKLYLMDVTKHQYKIKDLLSMALQISKGMEYLSNLRIVHRDLAARNVLVCDNGSVKISDFGLSRDIYSDNVYCKTSISKLPVKWMALESLTHQRYTTKSDVWSYGILLWEIVTLGENPYPGISIQELLTFLREGHRMACPIYCTGDIYSLMTNCWHANPNNRPTFGEIHKYLDKILETSNDYLNLDVSIYNEKDPISIEDYQSKPINVNRYVLP</sequence>
<dbReference type="PROSITE" id="PS00109">
    <property type="entry name" value="PROTEIN_KINASE_TYR"/>
    <property type="match status" value="1"/>
</dbReference>
<feature type="transmembrane region" description="Helical" evidence="7">
    <location>
        <begin position="310"/>
        <end position="334"/>
    </location>
</feature>
<feature type="domain" description="Protein kinase" evidence="8">
    <location>
        <begin position="380"/>
        <end position="672"/>
    </location>
</feature>
<reference evidence="10" key="1">
    <citation type="submission" date="2025-08" db="UniProtKB">
        <authorList>
            <consortium name="RefSeq"/>
        </authorList>
    </citation>
    <scope>IDENTIFICATION</scope>
    <source>
        <tissue evidence="10">Whole Larva</tissue>
    </source>
</reference>
<keyword evidence="3" id="KW-0808">Transferase</keyword>
<protein>
    <recommendedName>
        <fullName evidence="2">receptor protein-tyrosine kinase</fullName>
        <ecNumber evidence="2">2.7.10.1</ecNumber>
    </recommendedName>
</protein>
<comment type="subcellular location">
    <subcellularLocation>
        <location evidence="1">Membrane</location>
        <topology evidence="1">Single-pass membrane protein</topology>
    </subcellularLocation>
</comment>
<gene>
    <name evidence="10" type="primary">LOC108563829</name>
</gene>
<dbReference type="SMART" id="SM00219">
    <property type="entry name" value="TyrKc"/>
    <property type="match status" value="1"/>
</dbReference>
<evidence type="ECO:0000313" key="9">
    <source>
        <dbReference type="Proteomes" id="UP000695000"/>
    </source>
</evidence>
<keyword evidence="4" id="KW-0418">Kinase</keyword>
<dbReference type="InterPro" id="IPR020635">
    <property type="entry name" value="Tyr_kinase_cat_dom"/>
</dbReference>
<dbReference type="InterPro" id="IPR001245">
    <property type="entry name" value="Ser-Thr/Tyr_kinase_cat_dom"/>
</dbReference>
<dbReference type="InterPro" id="IPR008266">
    <property type="entry name" value="Tyr_kinase_AS"/>
</dbReference>
<keyword evidence="7" id="KW-0472">Membrane</keyword>
<dbReference type="Pfam" id="PF07714">
    <property type="entry name" value="PK_Tyr_Ser-Thr"/>
    <property type="match status" value="1"/>
</dbReference>
<keyword evidence="7" id="KW-0812">Transmembrane</keyword>
<dbReference type="InterPro" id="IPR000719">
    <property type="entry name" value="Prot_kinase_dom"/>
</dbReference>
<keyword evidence="9" id="KW-1185">Reference proteome</keyword>
<feature type="binding site" evidence="6">
    <location>
        <position position="411"/>
    </location>
    <ligand>
        <name>ATP</name>
        <dbReference type="ChEBI" id="CHEBI:30616"/>
    </ligand>
</feature>
<accession>A0ABM1MU61</accession>
<keyword evidence="6" id="KW-0547">Nucleotide-binding</keyword>
<dbReference type="PROSITE" id="PS50011">
    <property type="entry name" value="PROTEIN_KINASE_DOM"/>
    <property type="match status" value="1"/>
</dbReference>
<dbReference type="InterPro" id="IPR017441">
    <property type="entry name" value="Protein_kinase_ATP_BS"/>
</dbReference>
<dbReference type="Proteomes" id="UP000695000">
    <property type="component" value="Unplaced"/>
</dbReference>
<dbReference type="PROSITE" id="PS00107">
    <property type="entry name" value="PROTEIN_KINASE_ATP"/>
    <property type="match status" value="1"/>
</dbReference>
<dbReference type="EC" id="2.7.10.1" evidence="2"/>
<dbReference type="Gene3D" id="1.10.510.10">
    <property type="entry name" value="Transferase(Phosphotransferase) domain 1"/>
    <property type="match status" value="1"/>
</dbReference>